<dbReference type="AlphaFoldDB" id="A0A660KNK9"/>
<evidence type="ECO:0000313" key="3">
    <source>
        <dbReference type="Proteomes" id="UP000327013"/>
    </source>
</evidence>
<reference evidence="2 3" key="1">
    <citation type="submission" date="2019-06" db="EMBL/GenBank/DDBJ databases">
        <title>A chromosomal-level reference genome of Carpinus fangiana (Coryloideae, Betulaceae).</title>
        <authorList>
            <person name="Yang X."/>
            <person name="Wang Z."/>
            <person name="Zhang L."/>
            <person name="Hao G."/>
            <person name="Liu J."/>
            <person name="Yang Y."/>
        </authorList>
    </citation>
    <scope>NUCLEOTIDE SEQUENCE [LARGE SCALE GENOMIC DNA]</scope>
    <source>
        <strain evidence="2">Cfa_2016G</strain>
        <tissue evidence="2">Leaf</tissue>
    </source>
</reference>
<organism evidence="2 3">
    <name type="scientific">Carpinus fangiana</name>
    <dbReference type="NCBI Taxonomy" id="176857"/>
    <lineage>
        <taxon>Eukaryota</taxon>
        <taxon>Viridiplantae</taxon>
        <taxon>Streptophyta</taxon>
        <taxon>Embryophyta</taxon>
        <taxon>Tracheophyta</taxon>
        <taxon>Spermatophyta</taxon>
        <taxon>Magnoliopsida</taxon>
        <taxon>eudicotyledons</taxon>
        <taxon>Gunneridae</taxon>
        <taxon>Pentapetalae</taxon>
        <taxon>rosids</taxon>
        <taxon>fabids</taxon>
        <taxon>Fagales</taxon>
        <taxon>Betulaceae</taxon>
        <taxon>Carpinus</taxon>
    </lineage>
</organism>
<feature type="compositionally biased region" description="Basic and acidic residues" evidence="1">
    <location>
        <begin position="12"/>
        <end position="25"/>
    </location>
</feature>
<sequence>MRRRVMAKQRRGSKEARERSGEVCRRRGLTVDAKSRRGDATNKAKQKRRGGLRQSGLGEVGQQLST</sequence>
<keyword evidence="3" id="KW-1185">Reference proteome</keyword>
<proteinExistence type="predicted"/>
<feature type="region of interest" description="Disordered" evidence="1">
    <location>
        <begin position="1"/>
        <end position="66"/>
    </location>
</feature>
<evidence type="ECO:0000313" key="2">
    <source>
        <dbReference type="EMBL" id="KAE8037983.1"/>
    </source>
</evidence>
<gene>
    <name evidence="2" type="ORF">FH972_010531</name>
</gene>
<evidence type="ECO:0000256" key="1">
    <source>
        <dbReference type="SAM" id="MobiDB-lite"/>
    </source>
</evidence>
<protein>
    <submittedName>
        <fullName evidence="2">Uncharacterized protein</fullName>
    </submittedName>
</protein>
<accession>A0A660KNK9</accession>
<name>A0A660KNK9_9ROSI</name>
<feature type="compositionally biased region" description="Basic residues" evidence="1">
    <location>
        <begin position="1"/>
        <end position="11"/>
    </location>
</feature>
<feature type="compositionally biased region" description="Basic and acidic residues" evidence="1">
    <location>
        <begin position="33"/>
        <end position="42"/>
    </location>
</feature>
<dbReference type="EMBL" id="CM017324">
    <property type="protein sequence ID" value="KAE8037983.1"/>
    <property type="molecule type" value="Genomic_DNA"/>
</dbReference>
<dbReference type="Proteomes" id="UP000327013">
    <property type="component" value="Chromosome 4"/>
</dbReference>